<keyword evidence="5 9" id="KW-0560">Oxidoreductase</keyword>
<proteinExistence type="inferred from homology"/>
<feature type="non-terminal residue" evidence="15">
    <location>
        <position position="711"/>
    </location>
</feature>
<protein>
    <recommendedName>
        <fullName evidence="9">Amine oxidase</fullName>
        <ecNumber evidence="9">1.4.3.-</ecNumber>
    </recommendedName>
</protein>
<dbReference type="InterPro" id="IPR000269">
    <property type="entry name" value="Cu_amine_oxidase"/>
</dbReference>
<dbReference type="SUPFAM" id="SSF54416">
    <property type="entry name" value="Amine oxidase N-terminal region"/>
    <property type="match status" value="2"/>
</dbReference>
<comment type="caution">
    <text evidence="15">The sequence shown here is derived from an EMBL/GenBank/DDBJ whole genome shotgun (WGS) entry which is preliminary data.</text>
</comment>
<organism evidence="15 16">
    <name type="scientific">Dendryphion nanum</name>
    <dbReference type="NCBI Taxonomy" id="256645"/>
    <lineage>
        <taxon>Eukaryota</taxon>
        <taxon>Fungi</taxon>
        <taxon>Dikarya</taxon>
        <taxon>Ascomycota</taxon>
        <taxon>Pezizomycotina</taxon>
        <taxon>Dothideomycetes</taxon>
        <taxon>Pleosporomycetidae</taxon>
        <taxon>Pleosporales</taxon>
        <taxon>Torulaceae</taxon>
        <taxon>Dendryphion</taxon>
    </lineage>
</organism>
<dbReference type="Gene3D" id="3.10.450.40">
    <property type="match status" value="2"/>
</dbReference>
<reference evidence="15" key="1">
    <citation type="journal article" date="2021" name="Nat. Commun.">
        <title>Genetic determinants of endophytism in the Arabidopsis root mycobiome.</title>
        <authorList>
            <person name="Mesny F."/>
            <person name="Miyauchi S."/>
            <person name="Thiergart T."/>
            <person name="Pickel B."/>
            <person name="Atanasova L."/>
            <person name="Karlsson M."/>
            <person name="Huettel B."/>
            <person name="Barry K.W."/>
            <person name="Haridas S."/>
            <person name="Chen C."/>
            <person name="Bauer D."/>
            <person name="Andreopoulos W."/>
            <person name="Pangilinan J."/>
            <person name="LaButti K."/>
            <person name="Riley R."/>
            <person name="Lipzen A."/>
            <person name="Clum A."/>
            <person name="Drula E."/>
            <person name="Henrissat B."/>
            <person name="Kohler A."/>
            <person name="Grigoriev I.V."/>
            <person name="Martin F.M."/>
            <person name="Hacquard S."/>
        </authorList>
    </citation>
    <scope>NUCLEOTIDE SEQUENCE</scope>
    <source>
        <strain evidence="15">MPI-CAGE-CH-0243</strain>
    </source>
</reference>
<keyword evidence="11" id="KW-0732">Signal</keyword>
<evidence type="ECO:0000256" key="5">
    <source>
        <dbReference type="ARBA" id="ARBA00023002"/>
    </source>
</evidence>
<evidence type="ECO:0000259" key="14">
    <source>
        <dbReference type="Pfam" id="PF09248"/>
    </source>
</evidence>
<dbReference type="Gene3D" id="2.70.98.20">
    <property type="entry name" value="Copper amine oxidase, catalytic domain"/>
    <property type="match status" value="1"/>
</dbReference>
<dbReference type="AlphaFoldDB" id="A0A9P9IN62"/>
<evidence type="ECO:0000259" key="13">
    <source>
        <dbReference type="Pfam" id="PF02727"/>
    </source>
</evidence>
<dbReference type="InterPro" id="IPR036460">
    <property type="entry name" value="Cu_amine_oxidase_C_sf"/>
</dbReference>
<evidence type="ECO:0000256" key="11">
    <source>
        <dbReference type="SAM" id="SignalP"/>
    </source>
</evidence>
<evidence type="ECO:0000256" key="2">
    <source>
        <dbReference type="ARBA" id="ARBA00007983"/>
    </source>
</evidence>
<feature type="modified residue" description="2',4',5'-topaquinone" evidence="8">
    <location>
        <position position="451"/>
    </location>
</feature>
<evidence type="ECO:0000256" key="7">
    <source>
        <dbReference type="PIRSR" id="PIRSR600269-50"/>
    </source>
</evidence>
<dbReference type="PANTHER" id="PTHR10638:SF20">
    <property type="entry name" value="AMINE OXIDASE"/>
    <property type="match status" value="1"/>
</dbReference>
<dbReference type="GO" id="GO:0008131">
    <property type="term" value="F:primary methylamine oxidase activity"/>
    <property type="evidence" value="ECO:0007669"/>
    <property type="project" value="InterPro"/>
</dbReference>
<keyword evidence="6 9" id="KW-0186">Copper</keyword>
<sequence>MYKIIFSAISLVTFVSQSNALCVQCSTQQPVVTAPHKNIWHALSEEEFGAIAVLVNQKLNLTSSPTGSGKENYITSIDLLQPNKTAVIPFLSNSGDEPSRFARATVQYQSPTQPYHQEYVIGPLPATNATSVRPLTFPFNNKGRGKSRVLSIFAAGQGLGEFLGRLNNDIEDITRFLWNAKLADHSVALRTGSVLRQKDGRQITWATFLGASTEGFDTVSVLPLGVFVRFDVTSRDWKEWKVTGWYSRGKFYNSTEAFRAAVFAPGFQKPPPNVDGPWASTSRQGEPLPLDKLPPPASVSQGSKRFSIDTKENFVSWMDFSFYISTSADTGPALFDVQYKGKRILYELGLQEALAHYAGADPVQSETLYFDTQGGMGTTLVPLIKDYDCPSYATYLNATWSKDSVVTVPDAICLFESDATYPIRRHSSVAYTTVTKNILFTLRTVSTVANYDYLIEYNFYLDGAIEVSVRASGYISAAYYDGNEDYGFHIHDYLSGSMHDHVLTFKADLDIYGEKNSVQKVEFVPVKAQHPWSSGQTRNTMKVAKSYIKNEKDSSLNWAPNDAAIYAIVNKGSPNKFGEAPGYRVKRSSGTAHLTIKDSPLAGKAANFATHDLYVTKQKDTEPRAADRNNGYDIEDPLIDFSKFLDGDSLDQEDLVLWFNLGMHHVPHTGDLPNTIMTTAHSSMRLEPFNYLLGDPSIGTAQQVRIDKETG</sequence>
<feature type="active site" description="Proton acceptor" evidence="7">
    <location>
        <position position="371"/>
    </location>
</feature>
<feature type="domain" description="DUF1965" evidence="14">
    <location>
        <begin position="220"/>
        <end position="286"/>
    </location>
</feature>
<evidence type="ECO:0000256" key="9">
    <source>
        <dbReference type="RuleBase" id="RU000672"/>
    </source>
</evidence>
<dbReference type="InterPro" id="IPR015798">
    <property type="entry name" value="Cu_amine_oxidase_C"/>
</dbReference>
<keyword evidence="3 9" id="KW-0479">Metal-binding</keyword>
<dbReference type="InterPro" id="IPR015328">
    <property type="entry name" value="DUF1965"/>
</dbReference>
<dbReference type="InterPro" id="IPR016182">
    <property type="entry name" value="Cu_amine_oxidase_N-reg"/>
</dbReference>
<feature type="signal peptide" evidence="11">
    <location>
        <begin position="1"/>
        <end position="20"/>
    </location>
</feature>
<dbReference type="Pfam" id="PF09248">
    <property type="entry name" value="DUF1965"/>
    <property type="match status" value="1"/>
</dbReference>
<evidence type="ECO:0000313" key="16">
    <source>
        <dbReference type="Proteomes" id="UP000700596"/>
    </source>
</evidence>
<evidence type="ECO:0000256" key="6">
    <source>
        <dbReference type="ARBA" id="ARBA00023008"/>
    </source>
</evidence>
<name>A0A9P9IN62_9PLEO</name>
<dbReference type="SUPFAM" id="SSF49998">
    <property type="entry name" value="Amine oxidase catalytic domain"/>
    <property type="match status" value="1"/>
</dbReference>
<dbReference type="OrthoDB" id="3341590at2759"/>
<dbReference type="FunFam" id="2.70.98.20:FF:000002">
    <property type="entry name" value="Amine oxidase"/>
    <property type="match status" value="1"/>
</dbReference>
<dbReference type="GO" id="GO:0005507">
    <property type="term" value="F:copper ion binding"/>
    <property type="evidence" value="ECO:0007669"/>
    <property type="project" value="InterPro"/>
</dbReference>
<dbReference type="Pfam" id="PF01179">
    <property type="entry name" value="Cu_amine_oxid"/>
    <property type="match status" value="1"/>
</dbReference>
<keyword evidence="16" id="KW-1185">Reference proteome</keyword>
<dbReference type="PANTHER" id="PTHR10638">
    <property type="entry name" value="COPPER AMINE OXIDASE"/>
    <property type="match status" value="1"/>
</dbReference>
<comment type="cofactor">
    <cofactor evidence="1">
        <name>Cu cation</name>
        <dbReference type="ChEBI" id="CHEBI:23378"/>
    </cofactor>
</comment>
<dbReference type="EC" id="1.4.3.-" evidence="9"/>
<comment type="PTM">
    <text evidence="8 9">Topaquinone (TPQ) is generated by copper-dependent autoxidation of a specific tyrosyl residue.</text>
</comment>
<dbReference type="Proteomes" id="UP000700596">
    <property type="component" value="Unassembled WGS sequence"/>
</dbReference>
<gene>
    <name evidence="15" type="ORF">B0J11DRAFT_613848</name>
</gene>
<evidence type="ECO:0000313" key="15">
    <source>
        <dbReference type="EMBL" id="KAH7128703.1"/>
    </source>
</evidence>
<dbReference type="PRINTS" id="PR00766">
    <property type="entry name" value="CUDAOXIDASE"/>
</dbReference>
<comment type="similarity">
    <text evidence="2 9">Belongs to the copper/topaquinone oxidase family.</text>
</comment>
<dbReference type="Pfam" id="PF02727">
    <property type="entry name" value="Cu_amine_oxidN2"/>
    <property type="match status" value="1"/>
</dbReference>
<evidence type="ECO:0000256" key="4">
    <source>
        <dbReference type="ARBA" id="ARBA00022772"/>
    </source>
</evidence>
<accession>A0A9P9IN62</accession>
<dbReference type="InterPro" id="IPR015800">
    <property type="entry name" value="Cu_amine_oxidase_N2"/>
</dbReference>
<comment type="cofactor">
    <cofactor evidence="9">
        <name>Cu cation</name>
        <dbReference type="ChEBI" id="CHEBI:23378"/>
    </cofactor>
    <text evidence="9">Contains 1 topaquinone per subunit.</text>
</comment>
<evidence type="ECO:0000256" key="10">
    <source>
        <dbReference type="SAM" id="MobiDB-lite"/>
    </source>
</evidence>
<feature type="domain" description="Copper amine oxidase catalytic" evidence="12">
    <location>
        <begin position="299"/>
        <end position="698"/>
    </location>
</feature>
<feature type="active site" description="Schiff-base intermediate with substrate; via topaquinone" evidence="7">
    <location>
        <position position="451"/>
    </location>
</feature>
<dbReference type="EMBL" id="JAGMWT010000005">
    <property type="protein sequence ID" value="KAH7128703.1"/>
    <property type="molecule type" value="Genomic_DNA"/>
</dbReference>
<dbReference type="GO" id="GO:0009308">
    <property type="term" value="P:amine metabolic process"/>
    <property type="evidence" value="ECO:0007669"/>
    <property type="project" value="UniProtKB-UniRule"/>
</dbReference>
<evidence type="ECO:0000259" key="12">
    <source>
        <dbReference type="Pfam" id="PF01179"/>
    </source>
</evidence>
<evidence type="ECO:0000256" key="3">
    <source>
        <dbReference type="ARBA" id="ARBA00022723"/>
    </source>
</evidence>
<keyword evidence="4 7" id="KW-0801">TPQ</keyword>
<feature type="region of interest" description="Disordered" evidence="10">
    <location>
        <begin position="269"/>
        <end position="303"/>
    </location>
</feature>
<evidence type="ECO:0000256" key="1">
    <source>
        <dbReference type="ARBA" id="ARBA00001935"/>
    </source>
</evidence>
<evidence type="ECO:0000256" key="8">
    <source>
        <dbReference type="PIRSR" id="PIRSR600269-51"/>
    </source>
</evidence>
<feature type="chain" id="PRO_5040329225" description="Amine oxidase" evidence="11">
    <location>
        <begin position="21"/>
        <end position="711"/>
    </location>
</feature>
<feature type="domain" description="Copper amine oxidase N2-terminal" evidence="13">
    <location>
        <begin position="58"/>
        <end position="125"/>
    </location>
</feature>
<dbReference type="GO" id="GO:0048038">
    <property type="term" value="F:quinone binding"/>
    <property type="evidence" value="ECO:0007669"/>
    <property type="project" value="InterPro"/>
</dbReference>
<dbReference type="GO" id="GO:0005886">
    <property type="term" value="C:plasma membrane"/>
    <property type="evidence" value="ECO:0007669"/>
    <property type="project" value="TreeGrafter"/>
</dbReference>